<name>A0A9P4XES5_9HYPO</name>
<dbReference type="CDD" id="cd18186">
    <property type="entry name" value="BTB_POZ_ZBTB_KLHL-like"/>
    <property type="match status" value="1"/>
</dbReference>
<comment type="caution">
    <text evidence="3">The sequence shown here is derived from an EMBL/GenBank/DDBJ whole genome shotgun (WGS) entry which is preliminary data.</text>
</comment>
<dbReference type="InterPro" id="IPR011333">
    <property type="entry name" value="SKP1/BTB/POZ_sf"/>
</dbReference>
<dbReference type="EMBL" id="QLNT01000011">
    <property type="protein sequence ID" value="KAF3070318.1"/>
    <property type="molecule type" value="Genomic_DNA"/>
</dbReference>
<dbReference type="SMART" id="SM00225">
    <property type="entry name" value="BTB"/>
    <property type="match status" value="1"/>
</dbReference>
<organism evidence="3 4">
    <name type="scientific">Trichoderma lentiforme</name>
    <dbReference type="NCBI Taxonomy" id="1567552"/>
    <lineage>
        <taxon>Eukaryota</taxon>
        <taxon>Fungi</taxon>
        <taxon>Dikarya</taxon>
        <taxon>Ascomycota</taxon>
        <taxon>Pezizomycotina</taxon>
        <taxon>Sordariomycetes</taxon>
        <taxon>Hypocreomycetidae</taxon>
        <taxon>Hypocreales</taxon>
        <taxon>Hypocreaceae</taxon>
        <taxon>Trichoderma</taxon>
    </lineage>
</organism>
<evidence type="ECO:0000313" key="3">
    <source>
        <dbReference type="EMBL" id="KAF3070318.1"/>
    </source>
</evidence>
<feature type="signal peptide" evidence="1">
    <location>
        <begin position="1"/>
        <end position="23"/>
    </location>
</feature>
<dbReference type="Proteomes" id="UP000801864">
    <property type="component" value="Unassembled WGS sequence"/>
</dbReference>
<accession>A0A9P4XES5</accession>
<dbReference type="AlphaFoldDB" id="A0A9P4XES5"/>
<sequence length="587" mass="66960">HTHSKRHLLSLWFITCVVPSANALHVHVHVHFIMPNRGGRNSSGPWGRLKPVEQDPLESIGLPSKGDTRLLDLKTQENYYTKIVERYMTFCSDAGQRDELLRRFSSLEISSSKPASTPASSRPVLPTVDHEKLQSPANTKALSDVMAALRKLREGIVATKRADDFAAQAYLFCIRLSILVKHPESYHPAILHLLRSIHPQQPLTSVELQEVVGYLILDTACRRGELAEAFALRRRYELKDSKKVKRSVDGHRAKIMEWAEGDVRMHTLKCFGRTYLSVELDFLEKTTGSKWLDLKQADGVGWDLEGSKVVIRKVRARKYHPIDSISHRLLLAMAPARKRPRAAQSDDRTTSVLLADYRTAWLLANKHRSDEPSVEIICKNETFKVHTSVLKQHSEYFETCLSKPFTESDGVVRFDDIEPRYLAFYLGVAYSYSSIMPHTPPAPSMNPEAKALRTPLRDYIEVYKLCDRFLSTQMGEFMLKCIKTSIGDGHRALFRSFSDEEQQKALMRDFADGYEALEHGHALQKDLSEHIIEYFVEGISYEAWDGYMEEVMHRPKFVAQVSKGFARKLSEAMSARSKMKRKELVGP</sequence>
<dbReference type="InterPro" id="IPR000210">
    <property type="entry name" value="BTB/POZ_dom"/>
</dbReference>
<dbReference type="Gene3D" id="3.30.710.10">
    <property type="entry name" value="Potassium Channel Kv1.1, Chain A"/>
    <property type="match status" value="1"/>
</dbReference>
<evidence type="ECO:0000313" key="4">
    <source>
        <dbReference type="Proteomes" id="UP000801864"/>
    </source>
</evidence>
<gene>
    <name evidence="3" type="ORF">CFAM422_006890</name>
</gene>
<evidence type="ECO:0000256" key="1">
    <source>
        <dbReference type="SAM" id="SignalP"/>
    </source>
</evidence>
<dbReference type="SUPFAM" id="SSF54695">
    <property type="entry name" value="POZ domain"/>
    <property type="match status" value="1"/>
</dbReference>
<reference evidence="3 4" key="1">
    <citation type="submission" date="2018-06" db="EMBL/GenBank/DDBJ databases">
        <title>Genome analysis of cellulolytic fungus Trichoderma lentiforme CFAM-422.</title>
        <authorList>
            <person name="Steindorff A.S."/>
            <person name="Formighieri E.F."/>
            <person name="Midorikawa G.E.O."/>
            <person name="Tamietti M.S."/>
            <person name="Ramos E.Z."/>
            <person name="Silva A.S."/>
            <person name="Bon E.P.S."/>
            <person name="Mendes T.D."/>
            <person name="Damaso M.C.T."/>
            <person name="Favaro L.C.L."/>
        </authorList>
    </citation>
    <scope>NUCLEOTIDE SEQUENCE [LARGE SCALE GENOMIC DNA]</scope>
    <source>
        <strain evidence="3 4">CFAM-422</strain>
    </source>
</reference>
<dbReference type="PROSITE" id="PS50097">
    <property type="entry name" value="BTB"/>
    <property type="match status" value="1"/>
</dbReference>
<feature type="non-terminal residue" evidence="3">
    <location>
        <position position="1"/>
    </location>
</feature>
<feature type="domain" description="BTB" evidence="2">
    <location>
        <begin position="372"/>
        <end position="438"/>
    </location>
</feature>
<keyword evidence="1" id="KW-0732">Signal</keyword>
<dbReference type="Pfam" id="PF00651">
    <property type="entry name" value="BTB"/>
    <property type="match status" value="1"/>
</dbReference>
<dbReference type="PANTHER" id="PTHR39398:SF1">
    <property type="entry name" value="CSN8_PSMD8_EIF3K DOMAIN-CONTAINING PROTEIN"/>
    <property type="match status" value="1"/>
</dbReference>
<dbReference type="PANTHER" id="PTHR39398">
    <property type="entry name" value="YALI0F14311P"/>
    <property type="match status" value="1"/>
</dbReference>
<evidence type="ECO:0000259" key="2">
    <source>
        <dbReference type="PROSITE" id="PS50097"/>
    </source>
</evidence>
<protein>
    <recommendedName>
        <fullName evidence="2">BTB domain-containing protein</fullName>
    </recommendedName>
</protein>
<keyword evidence="4" id="KW-1185">Reference proteome</keyword>
<proteinExistence type="predicted"/>
<feature type="chain" id="PRO_5040482220" description="BTB domain-containing protein" evidence="1">
    <location>
        <begin position="24"/>
        <end position="587"/>
    </location>
</feature>